<dbReference type="FunFam" id="3.10.20.80:FF:000001">
    <property type="entry name" value="Translation initiation factor IF-3"/>
    <property type="match status" value="1"/>
</dbReference>
<dbReference type="AlphaFoldDB" id="A0A1I5S8W6"/>
<dbReference type="PROSITE" id="PS00938">
    <property type="entry name" value="IF3"/>
    <property type="match status" value="1"/>
</dbReference>
<dbReference type="FunFam" id="3.30.110.10:FF:000001">
    <property type="entry name" value="Translation initiation factor IF-3"/>
    <property type="match status" value="1"/>
</dbReference>
<accession>A0A1I5S8W6</accession>
<evidence type="ECO:0000259" key="8">
    <source>
        <dbReference type="Pfam" id="PF05198"/>
    </source>
</evidence>
<keyword evidence="10" id="KW-1185">Reference proteome</keyword>
<dbReference type="SUPFAM" id="SSF54364">
    <property type="entry name" value="Translation initiation factor IF3, N-terminal domain"/>
    <property type="match status" value="1"/>
</dbReference>
<gene>
    <name evidence="4" type="primary">infC</name>
    <name evidence="9" type="ORF">SAMN05444406_10238</name>
</gene>
<dbReference type="InterPro" id="IPR001288">
    <property type="entry name" value="Translation_initiation_fac_3"/>
</dbReference>
<evidence type="ECO:0000313" key="9">
    <source>
        <dbReference type="EMBL" id="SFP67153.1"/>
    </source>
</evidence>
<evidence type="ECO:0000259" key="7">
    <source>
        <dbReference type="Pfam" id="PF00707"/>
    </source>
</evidence>
<dbReference type="GO" id="GO:0043022">
    <property type="term" value="F:ribosome binding"/>
    <property type="evidence" value="ECO:0007669"/>
    <property type="project" value="UniProtKB-ARBA"/>
</dbReference>
<dbReference type="GO" id="GO:0016020">
    <property type="term" value="C:membrane"/>
    <property type="evidence" value="ECO:0007669"/>
    <property type="project" value="TreeGrafter"/>
</dbReference>
<evidence type="ECO:0000256" key="2">
    <source>
        <dbReference type="ARBA" id="ARBA00022540"/>
    </source>
</evidence>
<sequence>MNINKKELLVNEQIKDREVRVISETGEQLGIMPIEKALRLAEERQLDLVKIAPKANPPVCKIMDYGKYLFEMAKKEKEARKNQKVINVKEIRLSASIEDHDLGVKARNADKFLKAGDKVKVTIRFRGREMAHPEVGYEVMEKFVSMLTVEAVMERKPTLEGNHMIMVLAPKA</sequence>
<dbReference type="GO" id="GO:0005829">
    <property type="term" value="C:cytosol"/>
    <property type="evidence" value="ECO:0007669"/>
    <property type="project" value="TreeGrafter"/>
</dbReference>
<dbReference type="Gene3D" id="3.10.20.80">
    <property type="entry name" value="Translation initiation factor 3 (IF-3), N-terminal domain"/>
    <property type="match status" value="1"/>
</dbReference>
<dbReference type="RefSeq" id="WP_025746913.1">
    <property type="nucleotide sequence ID" value="NZ_FOXR01000002.1"/>
</dbReference>
<name>A0A1I5S8W6_9FIRM</name>
<evidence type="ECO:0000256" key="3">
    <source>
        <dbReference type="ARBA" id="ARBA00022917"/>
    </source>
</evidence>
<comment type="subcellular location">
    <subcellularLocation>
        <location evidence="4 6">Cytoplasm</location>
    </subcellularLocation>
</comment>
<dbReference type="NCBIfam" id="TIGR00168">
    <property type="entry name" value="infC"/>
    <property type="match status" value="1"/>
</dbReference>
<dbReference type="GO" id="GO:0003743">
    <property type="term" value="F:translation initiation factor activity"/>
    <property type="evidence" value="ECO:0007669"/>
    <property type="project" value="UniProtKB-UniRule"/>
</dbReference>
<dbReference type="GO" id="GO:0032790">
    <property type="term" value="P:ribosome disassembly"/>
    <property type="evidence" value="ECO:0007669"/>
    <property type="project" value="TreeGrafter"/>
</dbReference>
<evidence type="ECO:0000256" key="1">
    <source>
        <dbReference type="ARBA" id="ARBA00005439"/>
    </source>
</evidence>
<dbReference type="SUPFAM" id="SSF55200">
    <property type="entry name" value="Translation initiation factor IF3, C-terminal domain"/>
    <property type="match status" value="1"/>
</dbReference>
<organism evidence="9 10">
    <name type="scientific">Caldicoprobacter faecalis</name>
    <dbReference type="NCBI Taxonomy" id="937334"/>
    <lineage>
        <taxon>Bacteria</taxon>
        <taxon>Bacillati</taxon>
        <taxon>Bacillota</taxon>
        <taxon>Clostridia</taxon>
        <taxon>Caldicoprobacterales</taxon>
        <taxon>Caldicoprobacteraceae</taxon>
        <taxon>Caldicoprobacter</taxon>
    </lineage>
</organism>
<evidence type="ECO:0000256" key="5">
    <source>
        <dbReference type="NCBIfam" id="TIGR00168"/>
    </source>
</evidence>
<protein>
    <recommendedName>
        <fullName evidence="4 5">Translation initiation factor IF-3</fullName>
    </recommendedName>
</protein>
<evidence type="ECO:0000256" key="6">
    <source>
        <dbReference type="RuleBase" id="RU000646"/>
    </source>
</evidence>
<dbReference type="OrthoDB" id="9806014at2"/>
<keyword evidence="4" id="KW-0963">Cytoplasm</keyword>
<dbReference type="InterPro" id="IPR019814">
    <property type="entry name" value="Translation_initiation_fac_3_N"/>
</dbReference>
<dbReference type="Pfam" id="PF00707">
    <property type="entry name" value="IF3_C"/>
    <property type="match status" value="1"/>
</dbReference>
<comment type="similarity">
    <text evidence="1 4 6">Belongs to the IF-3 family.</text>
</comment>
<dbReference type="PANTHER" id="PTHR10938:SF0">
    <property type="entry name" value="TRANSLATION INITIATION FACTOR IF-3, MITOCHONDRIAL"/>
    <property type="match status" value="1"/>
</dbReference>
<feature type="domain" description="Translation initiation factor 3 N-terminal" evidence="8">
    <location>
        <begin position="10"/>
        <end position="79"/>
    </location>
</feature>
<evidence type="ECO:0000313" key="10">
    <source>
        <dbReference type="Proteomes" id="UP000198577"/>
    </source>
</evidence>
<feature type="domain" description="Translation initiation factor 3 C-terminal" evidence="7">
    <location>
        <begin position="86"/>
        <end position="171"/>
    </location>
</feature>
<dbReference type="HAMAP" id="MF_00080">
    <property type="entry name" value="IF_3"/>
    <property type="match status" value="1"/>
</dbReference>
<reference evidence="9 10" key="1">
    <citation type="submission" date="2016-10" db="EMBL/GenBank/DDBJ databases">
        <authorList>
            <person name="de Groot N.N."/>
        </authorList>
    </citation>
    <scope>NUCLEOTIDE SEQUENCE [LARGE SCALE GENOMIC DNA]</scope>
    <source>
        <strain evidence="9 10">DSM 20678</strain>
    </source>
</reference>
<proteinExistence type="inferred from homology"/>
<comment type="subunit">
    <text evidence="4 6">Monomer.</text>
</comment>
<dbReference type="InterPro" id="IPR019815">
    <property type="entry name" value="Translation_initiation_fac_3_C"/>
</dbReference>
<keyword evidence="3 4" id="KW-0648">Protein biosynthesis</keyword>
<dbReference type="InterPro" id="IPR036788">
    <property type="entry name" value="T_IF-3_C_sf"/>
</dbReference>
<dbReference type="Gene3D" id="3.30.110.10">
    <property type="entry name" value="Translation initiation factor 3 (IF-3), C-terminal domain"/>
    <property type="match status" value="1"/>
</dbReference>
<dbReference type="Pfam" id="PF05198">
    <property type="entry name" value="IF3_N"/>
    <property type="match status" value="1"/>
</dbReference>
<comment type="function">
    <text evidence="4 6">IF-3 binds to the 30S ribosomal subunit and shifts the equilibrium between 70S ribosomes and their 50S and 30S subunits in favor of the free subunits, thus enhancing the availability of 30S subunits on which protein synthesis initiation begins.</text>
</comment>
<evidence type="ECO:0000256" key="4">
    <source>
        <dbReference type="HAMAP-Rule" id="MF_00080"/>
    </source>
</evidence>
<dbReference type="InterPro" id="IPR019813">
    <property type="entry name" value="Translation_initiation_fac3_CS"/>
</dbReference>
<keyword evidence="2 4" id="KW-0396">Initiation factor</keyword>
<dbReference type="Proteomes" id="UP000198577">
    <property type="component" value="Unassembled WGS sequence"/>
</dbReference>
<dbReference type="EMBL" id="FOXR01000002">
    <property type="protein sequence ID" value="SFP67153.1"/>
    <property type="molecule type" value="Genomic_DNA"/>
</dbReference>
<dbReference type="STRING" id="937334.SAMN05444406_10238"/>
<dbReference type="InterPro" id="IPR036787">
    <property type="entry name" value="T_IF-3_N_sf"/>
</dbReference>
<dbReference type="PANTHER" id="PTHR10938">
    <property type="entry name" value="TRANSLATION INITIATION FACTOR IF-3"/>
    <property type="match status" value="1"/>
</dbReference>